<dbReference type="EMBL" id="CAFABA010000160">
    <property type="protein sequence ID" value="CAB4836255.1"/>
    <property type="molecule type" value="Genomic_DNA"/>
</dbReference>
<name>A0A6J7ATU4_9ZZZZ</name>
<gene>
    <name evidence="5" type="ORF">UFOPK2754_01244</name>
    <name evidence="6" type="ORF">UFOPK3139_02759</name>
    <name evidence="7" type="ORF">UFOPK3543_02317</name>
    <name evidence="8" type="ORF">UFOPK3967_01528</name>
</gene>
<protein>
    <submittedName>
        <fullName evidence="6">Unannotated protein</fullName>
    </submittedName>
</protein>
<comment type="similarity">
    <text evidence="1">Belongs to the ATP-dependent AMP-binding enzyme family.</text>
</comment>
<evidence type="ECO:0000259" key="4">
    <source>
        <dbReference type="Pfam" id="PF13193"/>
    </source>
</evidence>
<evidence type="ECO:0000313" key="6">
    <source>
        <dbReference type="EMBL" id="CAB4836255.1"/>
    </source>
</evidence>
<dbReference type="GO" id="GO:0031956">
    <property type="term" value="F:medium-chain fatty acid-CoA ligase activity"/>
    <property type="evidence" value="ECO:0007669"/>
    <property type="project" value="TreeGrafter"/>
</dbReference>
<dbReference type="SUPFAM" id="SSF56801">
    <property type="entry name" value="Acetyl-CoA synthetase-like"/>
    <property type="match status" value="1"/>
</dbReference>
<dbReference type="PROSITE" id="PS00455">
    <property type="entry name" value="AMP_BINDING"/>
    <property type="match status" value="1"/>
</dbReference>
<evidence type="ECO:0000313" key="5">
    <source>
        <dbReference type="EMBL" id="CAB4742137.1"/>
    </source>
</evidence>
<dbReference type="InterPro" id="IPR045851">
    <property type="entry name" value="AMP-bd_C_sf"/>
</dbReference>
<evidence type="ECO:0000256" key="1">
    <source>
        <dbReference type="ARBA" id="ARBA00006432"/>
    </source>
</evidence>
<dbReference type="Gene3D" id="3.30.300.30">
    <property type="match status" value="1"/>
</dbReference>
<dbReference type="PANTHER" id="PTHR43201:SF5">
    <property type="entry name" value="MEDIUM-CHAIN ACYL-COA LIGASE ACSF2, MITOCHONDRIAL"/>
    <property type="match status" value="1"/>
</dbReference>
<reference evidence="6" key="1">
    <citation type="submission" date="2020-05" db="EMBL/GenBank/DDBJ databases">
        <authorList>
            <person name="Chiriac C."/>
            <person name="Salcher M."/>
            <person name="Ghai R."/>
            <person name="Kavagutti S V."/>
        </authorList>
    </citation>
    <scope>NUCLEOTIDE SEQUENCE</scope>
</reference>
<dbReference type="EMBL" id="CAEZYR010000039">
    <property type="protein sequence ID" value="CAB4742137.1"/>
    <property type="molecule type" value="Genomic_DNA"/>
</dbReference>
<sequence>MTDAPWSTIGELIAASCVRYADLEALVDGDVRLSYREYGEAIDSAARAHIAAGLAHGDRFTVWAPNIWQWPIAALGGHKIGAVLVPINTRFRGREAVDVLRRARSRVLFTVTDFLGTDFVAMLRETGDELPDLEQIVVLSGPVPEGCISLFDYLGRGASVSTEALDGRAAAVQPHDLCHILFTSGTTGAPKGAMLEHGAICKVYDAWSDAVGLRAGDRFLVVFPYLHSAGLNSGILACLMRGAVNIPHAVFDVPSVLKRVVEERISVVPGAPAVFQTILNTADLDVTALDSLRLCITGSAVVPMQLILDMKNKLGFETVVTGYGLTECSGTATMCRYDDPLEKVAHSSGRAIRDVEVLVVDADGSEMPRGEAGEIVVRGYNVMRGFLDDPDQTIEAIDIDGWLHTGDIGTMDADGYIDITDRMKDMFIVGGFNAYPAEIERIMLDHPAIGGVSVIGIDDARLGEVGMAFVIPKPGSTPDATEIIAWCKKEMANYKVPKRVTFVDALPLNASGKVLKHELRAQVRSGEV</sequence>
<evidence type="ECO:0000256" key="2">
    <source>
        <dbReference type="ARBA" id="ARBA00022598"/>
    </source>
</evidence>
<keyword evidence="2" id="KW-0436">Ligase</keyword>
<dbReference type="PANTHER" id="PTHR43201">
    <property type="entry name" value="ACYL-COA SYNTHETASE"/>
    <property type="match status" value="1"/>
</dbReference>
<dbReference type="Pfam" id="PF13193">
    <property type="entry name" value="AMP-binding_C"/>
    <property type="match status" value="1"/>
</dbReference>
<dbReference type="Pfam" id="PF00501">
    <property type="entry name" value="AMP-binding"/>
    <property type="match status" value="1"/>
</dbReference>
<dbReference type="Gene3D" id="3.40.50.12780">
    <property type="entry name" value="N-terminal domain of ligase-like"/>
    <property type="match status" value="1"/>
</dbReference>
<organism evidence="6">
    <name type="scientific">freshwater metagenome</name>
    <dbReference type="NCBI Taxonomy" id="449393"/>
    <lineage>
        <taxon>unclassified sequences</taxon>
        <taxon>metagenomes</taxon>
        <taxon>ecological metagenomes</taxon>
    </lineage>
</organism>
<dbReference type="FunFam" id="3.30.300.30:FF:000008">
    <property type="entry name" value="2,3-dihydroxybenzoate-AMP ligase"/>
    <property type="match status" value="1"/>
</dbReference>
<dbReference type="EMBL" id="CAFBOS010000088">
    <property type="protein sequence ID" value="CAB4999397.1"/>
    <property type="molecule type" value="Genomic_DNA"/>
</dbReference>
<dbReference type="EMBL" id="CAFBMH010000108">
    <property type="protein sequence ID" value="CAB4925137.1"/>
    <property type="molecule type" value="Genomic_DNA"/>
</dbReference>
<dbReference type="InterPro" id="IPR042099">
    <property type="entry name" value="ANL_N_sf"/>
</dbReference>
<dbReference type="GO" id="GO:0006631">
    <property type="term" value="P:fatty acid metabolic process"/>
    <property type="evidence" value="ECO:0007669"/>
    <property type="project" value="TreeGrafter"/>
</dbReference>
<dbReference type="InterPro" id="IPR000873">
    <property type="entry name" value="AMP-dep_synth/lig_dom"/>
</dbReference>
<evidence type="ECO:0000313" key="7">
    <source>
        <dbReference type="EMBL" id="CAB4925137.1"/>
    </source>
</evidence>
<accession>A0A6J7ATU4</accession>
<dbReference type="InterPro" id="IPR020845">
    <property type="entry name" value="AMP-binding_CS"/>
</dbReference>
<feature type="domain" description="AMP-binding enzyme C-terminal" evidence="4">
    <location>
        <begin position="438"/>
        <end position="513"/>
    </location>
</feature>
<feature type="domain" description="AMP-dependent synthetase/ligase" evidence="3">
    <location>
        <begin position="15"/>
        <end position="387"/>
    </location>
</feature>
<evidence type="ECO:0000313" key="8">
    <source>
        <dbReference type="EMBL" id="CAB4999397.1"/>
    </source>
</evidence>
<dbReference type="InterPro" id="IPR025110">
    <property type="entry name" value="AMP-bd_C"/>
</dbReference>
<evidence type="ECO:0000259" key="3">
    <source>
        <dbReference type="Pfam" id="PF00501"/>
    </source>
</evidence>
<proteinExistence type="inferred from homology"/>
<dbReference type="AlphaFoldDB" id="A0A6J7ATU4"/>